<comment type="caution">
    <text evidence="2">The sequence shown here is derived from an EMBL/GenBank/DDBJ whole genome shotgun (WGS) entry which is preliminary data.</text>
</comment>
<name>A0A5B7GFP1_PORTR</name>
<dbReference type="EMBL" id="VSRR010015034">
    <property type="protein sequence ID" value="MPC57742.1"/>
    <property type="molecule type" value="Genomic_DNA"/>
</dbReference>
<gene>
    <name evidence="2" type="ORF">E2C01_051729</name>
</gene>
<evidence type="ECO:0000313" key="2">
    <source>
        <dbReference type="EMBL" id="MPC57742.1"/>
    </source>
</evidence>
<keyword evidence="3" id="KW-1185">Reference proteome</keyword>
<sequence>MEDENSSSLTSLHLPSQLKGKKPTLSCFLLDSRGHYCTTERSVPINSQDLTFAFSFAIG</sequence>
<evidence type="ECO:0000313" key="3">
    <source>
        <dbReference type="Proteomes" id="UP000324222"/>
    </source>
</evidence>
<reference evidence="2 3" key="1">
    <citation type="submission" date="2019-05" db="EMBL/GenBank/DDBJ databases">
        <title>Another draft genome of Portunus trituberculatus and its Hox gene families provides insights of decapod evolution.</title>
        <authorList>
            <person name="Jeong J.-H."/>
            <person name="Song I."/>
            <person name="Kim S."/>
            <person name="Choi T."/>
            <person name="Kim D."/>
            <person name="Ryu S."/>
            <person name="Kim W."/>
        </authorList>
    </citation>
    <scope>NUCLEOTIDE SEQUENCE [LARGE SCALE GENOMIC DNA]</scope>
    <source>
        <tissue evidence="2">Muscle</tissue>
    </source>
</reference>
<proteinExistence type="predicted"/>
<dbReference type="Proteomes" id="UP000324222">
    <property type="component" value="Unassembled WGS sequence"/>
</dbReference>
<feature type="compositionally biased region" description="Polar residues" evidence="1">
    <location>
        <begin position="1"/>
        <end position="14"/>
    </location>
</feature>
<protein>
    <submittedName>
        <fullName evidence="2">Uncharacterized protein</fullName>
    </submittedName>
</protein>
<dbReference type="AlphaFoldDB" id="A0A5B7GFP1"/>
<organism evidence="2 3">
    <name type="scientific">Portunus trituberculatus</name>
    <name type="common">Swimming crab</name>
    <name type="synonym">Neptunus trituberculatus</name>
    <dbReference type="NCBI Taxonomy" id="210409"/>
    <lineage>
        <taxon>Eukaryota</taxon>
        <taxon>Metazoa</taxon>
        <taxon>Ecdysozoa</taxon>
        <taxon>Arthropoda</taxon>
        <taxon>Crustacea</taxon>
        <taxon>Multicrustacea</taxon>
        <taxon>Malacostraca</taxon>
        <taxon>Eumalacostraca</taxon>
        <taxon>Eucarida</taxon>
        <taxon>Decapoda</taxon>
        <taxon>Pleocyemata</taxon>
        <taxon>Brachyura</taxon>
        <taxon>Eubrachyura</taxon>
        <taxon>Portunoidea</taxon>
        <taxon>Portunidae</taxon>
        <taxon>Portuninae</taxon>
        <taxon>Portunus</taxon>
    </lineage>
</organism>
<accession>A0A5B7GFP1</accession>
<feature type="region of interest" description="Disordered" evidence="1">
    <location>
        <begin position="1"/>
        <end position="20"/>
    </location>
</feature>
<evidence type="ECO:0000256" key="1">
    <source>
        <dbReference type="SAM" id="MobiDB-lite"/>
    </source>
</evidence>